<evidence type="ECO:0000313" key="1">
    <source>
        <dbReference type="EMBL" id="MBB2988634.1"/>
    </source>
</evidence>
<name>A0A839Q108_MYCIR</name>
<evidence type="ECO:0000313" key="2">
    <source>
        <dbReference type="Proteomes" id="UP000550501"/>
    </source>
</evidence>
<dbReference type="Proteomes" id="UP000550501">
    <property type="component" value="Unassembled WGS sequence"/>
</dbReference>
<keyword evidence="2" id="KW-1185">Reference proteome</keyword>
<proteinExistence type="predicted"/>
<sequence>MASPRRDRDDALDRLPLPYSVALRLRAAGVEDAVIAECIGVEPEGLQPLLAIAHAKLAAAGYAGEPTSGGPRPQK</sequence>
<dbReference type="AlphaFoldDB" id="A0A839Q108"/>
<gene>
    <name evidence="1" type="ORF">FHR72_000091</name>
</gene>
<reference evidence="1 2" key="1">
    <citation type="submission" date="2020-08" db="EMBL/GenBank/DDBJ databases">
        <title>The Agave Microbiome: Exploring the role of microbial communities in plant adaptations to desert environments.</title>
        <authorList>
            <person name="Partida-Martinez L.P."/>
        </authorList>
    </citation>
    <scope>NUCLEOTIDE SEQUENCE [LARGE SCALE GENOMIC DNA]</scope>
    <source>
        <strain evidence="1 2">AT2.18</strain>
    </source>
</reference>
<organism evidence="1 2">
    <name type="scientific">Mycolicibacterium iranicum</name>
    <name type="common">Mycobacterium iranicum</name>
    <dbReference type="NCBI Taxonomy" id="912594"/>
    <lineage>
        <taxon>Bacteria</taxon>
        <taxon>Bacillati</taxon>
        <taxon>Actinomycetota</taxon>
        <taxon>Actinomycetes</taxon>
        <taxon>Mycobacteriales</taxon>
        <taxon>Mycobacteriaceae</taxon>
        <taxon>Mycolicibacterium</taxon>
    </lineage>
</organism>
<evidence type="ECO:0008006" key="3">
    <source>
        <dbReference type="Google" id="ProtNLM"/>
    </source>
</evidence>
<comment type="caution">
    <text evidence="1">The sequence shown here is derived from an EMBL/GenBank/DDBJ whole genome shotgun (WGS) entry which is preliminary data.</text>
</comment>
<dbReference type="EMBL" id="JACHVU010000001">
    <property type="protein sequence ID" value="MBB2988634.1"/>
    <property type="molecule type" value="Genomic_DNA"/>
</dbReference>
<protein>
    <recommendedName>
        <fullName evidence="3">RNA polymerase subunit sigma-70</fullName>
    </recommendedName>
</protein>
<accession>A0A839Q108</accession>
<dbReference type="RefSeq" id="WP_183465949.1">
    <property type="nucleotide sequence ID" value="NZ_JACHVU010000001.1"/>
</dbReference>